<protein>
    <recommendedName>
        <fullName evidence="3">Flagellar protein FlaF</fullName>
    </recommendedName>
</protein>
<name>A0A437QRG2_9GAMM</name>
<dbReference type="OrthoDB" id="5770358at2"/>
<sequence>MKNAIAAYQQTRLMVSSTKALERQLLLQRCYQLEQAVAQDDVFVLLQAVADQRELWVTIRALLLDEQHPFPTDLRQQILELAQLVLEQLQLPLSDLDVDLVLAINYQLAEGLAD</sequence>
<dbReference type="GO" id="GO:0044781">
    <property type="term" value="P:bacterial-type flagellum organization"/>
    <property type="evidence" value="ECO:0007669"/>
    <property type="project" value="InterPro"/>
</dbReference>
<dbReference type="RefSeq" id="WP_127699393.1">
    <property type="nucleotide sequence ID" value="NZ_SACS01000012.1"/>
</dbReference>
<evidence type="ECO:0000313" key="1">
    <source>
        <dbReference type="EMBL" id="RVU37101.1"/>
    </source>
</evidence>
<dbReference type="Proteomes" id="UP000283077">
    <property type="component" value="Unassembled WGS sequence"/>
</dbReference>
<dbReference type="EMBL" id="SACS01000012">
    <property type="protein sequence ID" value="RVU37101.1"/>
    <property type="molecule type" value="Genomic_DNA"/>
</dbReference>
<gene>
    <name evidence="1" type="ORF">EOE67_12390</name>
</gene>
<organism evidence="1 2">
    <name type="scientific">Rheinheimera riviphila</name>
    <dbReference type="NCBI Taxonomy" id="1834037"/>
    <lineage>
        <taxon>Bacteria</taxon>
        <taxon>Pseudomonadati</taxon>
        <taxon>Pseudomonadota</taxon>
        <taxon>Gammaproteobacteria</taxon>
        <taxon>Chromatiales</taxon>
        <taxon>Chromatiaceae</taxon>
        <taxon>Rheinheimera</taxon>
    </lineage>
</organism>
<dbReference type="InterPro" id="IPR010845">
    <property type="entry name" value="FlaF"/>
</dbReference>
<accession>A0A437QRG2</accession>
<keyword evidence="2" id="KW-1185">Reference proteome</keyword>
<dbReference type="AlphaFoldDB" id="A0A437QRG2"/>
<dbReference type="Pfam" id="PF07309">
    <property type="entry name" value="FlaF"/>
    <property type="match status" value="1"/>
</dbReference>
<reference evidence="1 2" key="1">
    <citation type="submission" date="2019-01" db="EMBL/GenBank/DDBJ databases">
        <authorList>
            <person name="Chen W.-M."/>
        </authorList>
    </citation>
    <scope>NUCLEOTIDE SEQUENCE [LARGE SCALE GENOMIC DNA]</scope>
    <source>
        <strain evidence="1 2">KYPC3</strain>
    </source>
</reference>
<evidence type="ECO:0000313" key="2">
    <source>
        <dbReference type="Proteomes" id="UP000283077"/>
    </source>
</evidence>
<evidence type="ECO:0008006" key="3">
    <source>
        <dbReference type="Google" id="ProtNLM"/>
    </source>
</evidence>
<comment type="caution">
    <text evidence="1">The sequence shown here is derived from an EMBL/GenBank/DDBJ whole genome shotgun (WGS) entry which is preliminary data.</text>
</comment>
<proteinExistence type="predicted"/>